<evidence type="ECO:0000313" key="4">
    <source>
        <dbReference type="Proteomes" id="UP000612055"/>
    </source>
</evidence>
<dbReference type="PANTHER" id="PTHR46873">
    <property type="entry name" value="EXPRESSED PROTEIN"/>
    <property type="match status" value="1"/>
</dbReference>
<reference evidence="3" key="1">
    <citation type="journal article" date="2020" name="bioRxiv">
        <title>Comparative genomics of Chlamydomonas.</title>
        <authorList>
            <person name="Craig R.J."/>
            <person name="Hasan A.R."/>
            <person name="Ness R.W."/>
            <person name="Keightley P.D."/>
        </authorList>
    </citation>
    <scope>NUCLEOTIDE SEQUENCE</scope>
    <source>
        <strain evidence="3">CCAP 11/70</strain>
    </source>
</reference>
<dbReference type="InterPro" id="IPR029000">
    <property type="entry name" value="Cyclophilin-like_dom_sf"/>
</dbReference>
<dbReference type="OrthoDB" id="532384at2759"/>
<proteinExistence type="predicted"/>
<feature type="signal peptide" evidence="1">
    <location>
        <begin position="1"/>
        <end position="23"/>
    </location>
</feature>
<dbReference type="Gene3D" id="2.40.100.10">
    <property type="entry name" value="Cyclophilin-like"/>
    <property type="match status" value="1"/>
</dbReference>
<evidence type="ECO:0000259" key="2">
    <source>
        <dbReference type="Pfam" id="PF00160"/>
    </source>
</evidence>
<evidence type="ECO:0000313" key="3">
    <source>
        <dbReference type="EMBL" id="KAG2492222.1"/>
    </source>
</evidence>
<keyword evidence="1" id="KW-0732">Signal</keyword>
<dbReference type="PANTHER" id="PTHR46873:SF1">
    <property type="entry name" value="EXPRESSED PROTEIN"/>
    <property type="match status" value="1"/>
</dbReference>
<feature type="chain" id="PRO_5032536154" description="PPIase cyclophilin-type domain-containing protein" evidence="1">
    <location>
        <begin position="24"/>
        <end position="248"/>
    </location>
</feature>
<dbReference type="SUPFAM" id="SSF50891">
    <property type="entry name" value="Cyclophilin-like"/>
    <property type="match status" value="1"/>
</dbReference>
<dbReference type="Proteomes" id="UP000612055">
    <property type="component" value="Unassembled WGS sequence"/>
</dbReference>
<keyword evidence="4" id="KW-1185">Reference proteome</keyword>
<feature type="domain" description="PPIase cyclophilin-type" evidence="2">
    <location>
        <begin position="51"/>
        <end position="170"/>
    </location>
</feature>
<dbReference type="Pfam" id="PF00160">
    <property type="entry name" value="Pro_isomerase"/>
    <property type="match status" value="1"/>
</dbReference>
<evidence type="ECO:0000256" key="1">
    <source>
        <dbReference type="SAM" id="SignalP"/>
    </source>
</evidence>
<sequence>MLRAWTVLACALVAASLWSSASGSARNGAFIGYREKDTRDVAETKTTDFKVKISSGYGEFIIKLRPDLAPDTCLLVWQLAMKGSCPNCKFYRHEPVPSNWSVNGYWGPPYALLQGSLTDLARQPPFENKAEVSVKKGHACTIPNCKEFFIATADHPEWGHSHTIWGEVEDLSAEPNYPFEPFHTATSDKITTRWLDNTYAFNLTAVQPLPTDAGAGSDAAAAAGGSGLTAADSIALLEHLGAGAAKAT</sequence>
<accession>A0A836BXR4</accession>
<dbReference type="AlphaFoldDB" id="A0A836BXR4"/>
<dbReference type="EMBL" id="JAEHOE010000046">
    <property type="protein sequence ID" value="KAG2492222.1"/>
    <property type="molecule type" value="Genomic_DNA"/>
</dbReference>
<gene>
    <name evidence="3" type="ORF">HYH03_009467</name>
</gene>
<comment type="caution">
    <text evidence="3">The sequence shown here is derived from an EMBL/GenBank/DDBJ whole genome shotgun (WGS) entry which is preliminary data.</text>
</comment>
<organism evidence="3 4">
    <name type="scientific">Edaphochlamys debaryana</name>
    <dbReference type="NCBI Taxonomy" id="47281"/>
    <lineage>
        <taxon>Eukaryota</taxon>
        <taxon>Viridiplantae</taxon>
        <taxon>Chlorophyta</taxon>
        <taxon>core chlorophytes</taxon>
        <taxon>Chlorophyceae</taxon>
        <taxon>CS clade</taxon>
        <taxon>Chlamydomonadales</taxon>
        <taxon>Chlamydomonadales incertae sedis</taxon>
        <taxon>Edaphochlamys</taxon>
    </lineage>
</organism>
<dbReference type="GO" id="GO:0003755">
    <property type="term" value="F:peptidyl-prolyl cis-trans isomerase activity"/>
    <property type="evidence" value="ECO:0007669"/>
    <property type="project" value="InterPro"/>
</dbReference>
<dbReference type="InterPro" id="IPR002130">
    <property type="entry name" value="Cyclophilin-type_PPIase_dom"/>
</dbReference>
<name>A0A836BXR4_9CHLO</name>
<protein>
    <recommendedName>
        <fullName evidence="2">PPIase cyclophilin-type domain-containing protein</fullName>
    </recommendedName>
</protein>